<protein>
    <submittedName>
        <fullName evidence="1">Uncharacterized protein</fullName>
    </submittedName>
</protein>
<reference evidence="1 2" key="1">
    <citation type="journal article" date="2024" name="Commun. Biol.">
        <title>Comparative genomic analysis of thermophilic fungi reveals convergent evolutionary adaptations and gene losses.</title>
        <authorList>
            <person name="Steindorff A.S."/>
            <person name="Aguilar-Pontes M.V."/>
            <person name="Robinson A.J."/>
            <person name="Andreopoulos B."/>
            <person name="LaButti K."/>
            <person name="Kuo A."/>
            <person name="Mondo S."/>
            <person name="Riley R."/>
            <person name="Otillar R."/>
            <person name="Haridas S."/>
            <person name="Lipzen A."/>
            <person name="Grimwood J."/>
            <person name="Schmutz J."/>
            <person name="Clum A."/>
            <person name="Reid I.D."/>
            <person name="Moisan M.C."/>
            <person name="Butler G."/>
            <person name="Nguyen T.T.M."/>
            <person name="Dewar K."/>
            <person name="Conant G."/>
            <person name="Drula E."/>
            <person name="Henrissat B."/>
            <person name="Hansel C."/>
            <person name="Singer S."/>
            <person name="Hutchinson M.I."/>
            <person name="de Vries R.P."/>
            <person name="Natvig D.O."/>
            <person name="Powell A.J."/>
            <person name="Tsang A."/>
            <person name="Grigoriev I.V."/>
        </authorList>
    </citation>
    <scope>NUCLEOTIDE SEQUENCE [LARGE SCALE GENOMIC DNA]</scope>
    <source>
        <strain evidence="1 2">ATCC 24622</strain>
    </source>
</reference>
<proteinExistence type="predicted"/>
<evidence type="ECO:0000313" key="1">
    <source>
        <dbReference type="EMBL" id="KAL1844320.1"/>
    </source>
</evidence>
<accession>A0ABR3VQY0</accession>
<organism evidence="1 2">
    <name type="scientific">Phialemonium thermophilum</name>
    <dbReference type="NCBI Taxonomy" id="223376"/>
    <lineage>
        <taxon>Eukaryota</taxon>
        <taxon>Fungi</taxon>
        <taxon>Dikarya</taxon>
        <taxon>Ascomycota</taxon>
        <taxon>Pezizomycotina</taxon>
        <taxon>Sordariomycetes</taxon>
        <taxon>Sordariomycetidae</taxon>
        <taxon>Cephalothecales</taxon>
        <taxon>Cephalothecaceae</taxon>
        <taxon>Phialemonium</taxon>
    </lineage>
</organism>
<gene>
    <name evidence="1" type="ORF">VTK73DRAFT_2596</name>
</gene>
<sequence length="381" mass="39789">MEEEEVVVVTVGAVVEMEVETGEVVVAAVTVEVVVEMAEGIEVAVEVMGVETGEVVVVVAAEETAEEIGEGGVVETVEGTGAAVEEMEAETEVEAVMEGATTAVDPAMGVGTEAVEGMAAGIVVGEVEAAGTEEVGEAAEAIEVVVAVEETEEEEVVVVVIAEVVVEEGTGAAVEEEATEEEAEAEEEAVDVAEEDEEVVVAVGDAAGMVSLSPYRPSSGFPSRSYCRPTDVTVIERRTLAQVDAITSTVYDTHTVTRTSTITAHPSTTVETRAYFPPYFLLSLAGIWTDGHWLTGTVSSNSTGFAQVEQTITAPPQTVCDVDQPATLTYVSVLPQETTTKVAYVTTSTVVTVWIGQTQFSTHTDYNAATACWQGGGWYGA</sequence>
<evidence type="ECO:0000313" key="2">
    <source>
        <dbReference type="Proteomes" id="UP001586593"/>
    </source>
</evidence>
<comment type="caution">
    <text evidence="1">The sequence shown here is derived from an EMBL/GenBank/DDBJ whole genome shotgun (WGS) entry which is preliminary data.</text>
</comment>
<dbReference type="Proteomes" id="UP001586593">
    <property type="component" value="Unassembled WGS sequence"/>
</dbReference>
<name>A0ABR3VQY0_9PEZI</name>
<dbReference type="EMBL" id="JAZHXJ010001738">
    <property type="protein sequence ID" value="KAL1844320.1"/>
    <property type="molecule type" value="Genomic_DNA"/>
</dbReference>
<keyword evidence="2" id="KW-1185">Reference proteome</keyword>